<evidence type="ECO:0000256" key="2">
    <source>
        <dbReference type="SAM" id="MobiDB-lite"/>
    </source>
</evidence>
<dbReference type="SUPFAM" id="SSF51905">
    <property type="entry name" value="FAD/NAD(P)-binding domain"/>
    <property type="match status" value="1"/>
</dbReference>
<dbReference type="EMBL" id="JAFFZS010000001">
    <property type="protein sequence ID" value="MBN0042997.1"/>
    <property type="molecule type" value="Genomic_DNA"/>
</dbReference>
<dbReference type="Proteomes" id="UP000788262">
    <property type="component" value="Unassembled WGS sequence"/>
</dbReference>
<evidence type="ECO:0000313" key="5">
    <source>
        <dbReference type="Proteomes" id="UP000788262"/>
    </source>
</evidence>
<dbReference type="PANTHER" id="PTHR43539">
    <property type="entry name" value="FLAVIN-BINDING MONOOXYGENASE-LIKE PROTEIN (AFU_ORTHOLOGUE AFUA_4G09220)"/>
    <property type="match status" value="1"/>
</dbReference>
<evidence type="ECO:0000259" key="3">
    <source>
        <dbReference type="Pfam" id="PF07992"/>
    </source>
</evidence>
<name>A0ABS2VIT1_STRAS</name>
<dbReference type="PANTHER" id="PTHR43539:SF91">
    <property type="entry name" value="FAD-DEPENDENT URATE HYDROXYLASE"/>
    <property type="match status" value="1"/>
</dbReference>
<gene>
    <name evidence="4" type="ORF">JS756_02470</name>
</gene>
<dbReference type="InterPro" id="IPR050982">
    <property type="entry name" value="Auxin_biosynth/cation_transpt"/>
</dbReference>
<comment type="caution">
    <text evidence="4">The sequence shown here is derived from an EMBL/GenBank/DDBJ whole genome shotgun (WGS) entry which is preliminary data.</text>
</comment>
<evidence type="ECO:0000313" key="4">
    <source>
        <dbReference type="EMBL" id="MBN0042997.1"/>
    </source>
</evidence>
<evidence type="ECO:0000256" key="1">
    <source>
        <dbReference type="ARBA" id="ARBA00023002"/>
    </source>
</evidence>
<feature type="domain" description="FAD/NAD(P)-binding" evidence="3">
    <location>
        <begin position="32"/>
        <end position="240"/>
    </location>
</feature>
<protein>
    <submittedName>
        <fullName evidence="4">FAD-dependent oxidoreductase</fullName>
    </submittedName>
</protein>
<organism evidence="4 5">
    <name type="scientific">Streptomyces actuosus</name>
    <dbReference type="NCBI Taxonomy" id="1885"/>
    <lineage>
        <taxon>Bacteria</taxon>
        <taxon>Bacillati</taxon>
        <taxon>Actinomycetota</taxon>
        <taxon>Actinomycetes</taxon>
        <taxon>Kitasatosporales</taxon>
        <taxon>Streptomycetaceae</taxon>
        <taxon>Streptomyces</taxon>
    </lineage>
</organism>
<dbReference type="PRINTS" id="PR00368">
    <property type="entry name" value="FADPNR"/>
</dbReference>
<sequence>MYAHPGAERGDRPDSPPDRERIVDSPGATLQRVTVVGAGPYGLAAAAHLNDRGIPLRVFGEPMGGWRSHMPEGMYLKSSPLSSSIASPRPGHRLQDFAAIEGRAPRGLRDPVPLSEFVRYGLWFQRYAAPQLERVTVRQVDRASDGGFRVVLESGEEFRSGAVVLAVGAAEFAHMPPELTALARDGLASHTADHVDFAPFAGRHVAVVGAGQSALESAALLHEAGARATVLARTSALAFDEAPWTDWPEERPLSERLRAPNSLLGEGWPLVASCKGPAVFRHLPEDVREQVLRTVLGPHGAWWLRDRIDGAVSVRCGTSIASAAPDGAGGVRLELRGSNGSSRLLRVDHVIAGTGYRVDLGRLGVLSPDLRREVAVTVSGAPWLSTRFEASVPGLFFTGLSAAPTFGPLLRFVCGTGYATGRISAGVAKRLKRVRRG</sequence>
<dbReference type="Pfam" id="PF07992">
    <property type="entry name" value="Pyr_redox_2"/>
    <property type="match status" value="1"/>
</dbReference>
<dbReference type="Gene3D" id="3.50.50.60">
    <property type="entry name" value="FAD/NAD(P)-binding domain"/>
    <property type="match status" value="1"/>
</dbReference>
<accession>A0ABS2VIT1</accession>
<reference evidence="4 5" key="1">
    <citation type="submission" date="2021-02" db="EMBL/GenBank/DDBJ databases">
        <title>Whole genome sequencing of Streptomyces actuosus VRA1.</title>
        <authorList>
            <person name="Sen G."/>
            <person name="Sen A."/>
        </authorList>
    </citation>
    <scope>NUCLEOTIDE SEQUENCE [LARGE SCALE GENOMIC DNA]</scope>
    <source>
        <strain evidence="4 5">VRA1</strain>
    </source>
</reference>
<feature type="region of interest" description="Disordered" evidence="2">
    <location>
        <begin position="1"/>
        <end position="23"/>
    </location>
</feature>
<dbReference type="InterPro" id="IPR023753">
    <property type="entry name" value="FAD/NAD-binding_dom"/>
</dbReference>
<keyword evidence="5" id="KW-1185">Reference proteome</keyword>
<keyword evidence="1" id="KW-0560">Oxidoreductase</keyword>
<dbReference type="PRINTS" id="PR00411">
    <property type="entry name" value="PNDRDTASEI"/>
</dbReference>
<dbReference type="InterPro" id="IPR036188">
    <property type="entry name" value="FAD/NAD-bd_sf"/>
</dbReference>
<proteinExistence type="predicted"/>